<proteinExistence type="predicted"/>
<evidence type="ECO:0000313" key="2">
    <source>
        <dbReference type="Proteomes" id="UP000291343"/>
    </source>
</evidence>
<dbReference type="AlphaFoldDB" id="A0A482WUZ9"/>
<organism evidence="1 2">
    <name type="scientific">Laodelphax striatellus</name>
    <name type="common">Small brown planthopper</name>
    <name type="synonym">Delphax striatella</name>
    <dbReference type="NCBI Taxonomy" id="195883"/>
    <lineage>
        <taxon>Eukaryota</taxon>
        <taxon>Metazoa</taxon>
        <taxon>Ecdysozoa</taxon>
        <taxon>Arthropoda</taxon>
        <taxon>Hexapoda</taxon>
        <taxon>Insecta</taxon>
        <taxon>Pterygota</taxon>
        <taxon>Neoptera</taxon>
        <taxon>Paraneoptera</taxon>
        <taxon>Hemiptera</taxon>
        <taxon>Auchenorrhyncha</taxon>
        <taxon>Fulgoroidea</taxon>
        <taxon>Delphacidae</taxon>
        <taxon>Criomorphinae</taxon>
        <taxon>Laodelphax</taxon>
    </lineage>
</organism>
<name>A0A482WUZ9_LAOST</name>
<dbReference type="InParanoid" id="A0A482WUZ9"/>
<comment type="caution">
    <text evidence="1">The sequence shown here is derived from an EMBL/GenBank/DDBJ whole genome shotgun (WGS) entry which is preliminary data.</text>
</comment>
<reference evidence="1 2" key="1">
    <citation type="journal article" date="2017" name="Gigascience">
        <title>Genome sequence of the small brown planthopper, Laodelphax striatellus.</title>
        <authorList>
            <person name="Zhu J."/>
            <person name="Jiang F."/>
            <person name="Wang X."/>
            <person name="Yang P."/>
            <person name="Bao Y."/>
            <person name="Zhao W."/>
            <person name="Wang W."/>
            <person name="Lu H."/>
            <person name="Wang Q."/>
            <person name="Cui N."/>
            <person name="Li J."/>
            <person name="Chen X."/>
            <person name="Luo L."/>
            <person name="Yu J."/>
            <person name="Kang L."/>
            <person name="Cui F."/>
        </authorList>
    </citation>
    <scope>NUCLEOTIDE SEQUENCE [LARGE SCALE GENOMIC DNA]</scope>
    <source>
        <strain evidence="1">Lst14</strain>
    </source>
</reference>
<evidence type="ECO:0000313" key="1">
    <source>
        <dbReference type="EMBL" id="RZF37429.1"/>
    </source>
</evidence>
<keyword evidence="2" id="KW-1185">Reference proteome</keyword>
<sequence length="115" mass="13361">MMTVDLHMNQMSMMTLSMKQTDYGSQTEITNDDSEPLHEHSMTLSMKQTEYGTQIEITKNIPYGKMGQFQIWPHLDLDLVIYGLIWSDLGCQIWIHFRSGMPDLDSFQIWPDLAS</sequence>
<protein>
    <submittedName>
        <fullName evidence="1">Uncharacterized protein</fullName>
    </submittedName>
</protein>
<gene>
    <name evidence="1" type="ORF">LSTR_LSTR011706</name>
</gene>
<dbReference type="EMBL" id="QKKF02024553">
    <property type="protein sequence ID" value="RZF37429.1"/>
    <property type="molecule type" value="Genomic_DNA"/>
</dbReference>
<accession>A0A482WUZ9</accession>
<dbReference type="Proteomes" id="UP000291343">
    <property type="component" value="Unassembled WGS sequence"/>
</dbReference>